<dbReference type="Pfam" id="PF01061">
    <property type="entry name" value="ABC2_membrane"/>
    <property type="match status" value="1"/>
</dbReference>
<accession>F7NNQ7</accession>
<dbReference type="RefSeq" id="WP_004098853.1">
    <property type="nucleotide sequence ID" value="NZ_AFGF01000234.1"/>
</dbReference>
<gene>
    <name evidence="10" type="ORF">ALO_18742</name>
</gene>
<comment type="caution">
    <text evidence="10">The sequence shown here is derived from an EMBL/GenBank/DDBJ whole genome shotgun (WGS) entry which is preliminary data.</text>
</comment>
<dbReference type="PANTHER" id="PTHR30413:SF10">
    <property type="entry name" value="CAPSULE POLYSACCHARIDE EXPORT INNER-MEMBRANE PROTEIN CTRC"/>
    <property type="match status" value="1"/>
</dbReference>
<dbReference type="GO" id="GO:0140359">
    <property type="term" value="F:ABC-type transporter activity"/>
    <property type="evidence" value="ECO:0007669"/>
    <property type="project" value="InterPro"/>
</dbReference>
<comment type="similarity">
    <text evidence="2 8">Belongs to the ABC-2 integral membrane protein family.</text>
</comment>
<proteinExistence type="inferred from homology"/>
<dbReference type="STRING" id="1009370.ALO_18742"/>
<dbReference type="eggNOG" id="COG1682">
    <property type="taxonomic scope" value="Bacteria"/>
</dbReference>
<evidence type="ECO:0000256" key="7">
    <source>
        <dbReference type="ARBA" id="ARBA00023136"/>
    </source>
</evidence>
<keyword evidence="5 8" id="KW-0812">Transmembrane</keyword>
<organism evidence="10 11">
    <name type="scientific">Acetonema longum DSM 6540</name>
    <dbReference type="NCBI Taxonomy" id="1009370"/>
    <lineage>
        <taxon>Bacteria</taxon>
        <taxon>Bacillati</taxon>
        <taxon>Bacillota</taxon>
        <taxon>Negativicutes</taxon>
        <taxon>Acetonemataceae</taxon>
        <taxon>Acetonema</taxon>
    </lineage>
</organism>
<dbReference type="InterPro" id="IPR047817">
    <property type="entry name" value="ABC2_TM_bact-type"/>
</dbReference>
<comment type="subcellular location">
    <subcellularLocation>
        <location evidence="1 8">Cell membrane</location>
        <topology evidence="1 8">Multi-pass membrane protein</topology>
    </subcellularLocation>
</comment>
<sequence length="266" mass="31569">MNEISNLFQELWQSRRLILELAKNDFKVRYAGSFFGIFWAFVQPIITILVFWFVFEVGLRTAKIQEIPFILWFSSGLIPWFFFADAWASATNSFIEYSYLVKKIVFRISSLPIIKILSSLFIHVFLVLFLLILFIFYGYFPNMIISQLLYYVFCIVVLVLSLSFFTASIIPFFKDTAQLISIILQFGMWMTPIMWKYTMLPEKFHWLFYLNPMFYVVEGFRNTLIGKTWFWENGIGAACFWGLTIIFFVVGTWTFKKMKPHFSDVL</sequence>
<evidence type="ECO:0000256" key="6">
    <source>
        <dbReference type="ARBA" id="ARBA00022989"/>
    </source>
</evidence>
<dbReference type="EMBL" id="AFGF01000234">
    <property type="protein sequence ID" value="EGO62241.1"/>
    <property type="molecule type" value="Genomic_DNA"/>
</dbReference>
<evidence type="ECO:0000256" key="4">
    <source>
        <dbReference type="ARBA" id="ARBA00022475"/>
    </source>
</evidence>
<feature type="transmembrane region" description="Helical" evidence="8">
    <location>
        <begin position="34"/>
        <end position="55"/>
    </location>
</feature>
<evidence type="ECO:0000313" key="10">
    <source>
        <dbReference type="EMBL" id="EGO62241.1"/>
    </source>
</evidence>
<feature type="transmembrane region" description="Helical" evidence="8">
    <location>
        <begin position="207"/>
        <end position="229"/>
    </location>
</feature>
<dbReference type="PROSITE" id="PS51012">
    <property type="entry name" value="ABC_TM2"/>
    <property type="match status" value="1"/>
</dbReference>
<protein>
    <recommendedName>
        <fullName evidence="8">Transport permease protein</fullName>
    </recommendedName>
</protein>
<reference evidence="10 11" key="1">
    <citation type="journal article" date="2011" name="EMBO J.">
        <title>Structural diversity of bacterial flagellar motors.</title>
        <authorList>
            <person name="Chen S."/>
            <person name="Beeby M."/>
            <person name="Murphy G.E."/>
            <person name="Leadbetter J.R."/>
            <person name="Hendrixson D.R."/>
            <person name="Briegel A."/>
            <person name="Li Z."/>
            <person name="Shi J."/>
            <person name="Tocheva E.I."/>
            <person name="Muller A."/>
            <person name="Dobro M.J."/>
            <person name="Jensen G.J."/>
        </authorList>
    </citation>
    <scope>NUCLEOTIDE SEQUENCE [LARGE SCALE GENOMIC DNA]</scope>
    <source>
        <strain evidence="10 11">DSM 6540</strain>
    </source>
</reference>
<evidence type="ECO:0000256" key="1">
    <source>
        <dbReference type="ARBA" id="ARBA00004651"/>
    </source>
</evidence>
<dbReference type="GO" id="GO:0005886">
    <property type="term" value="C:plasma membrane"/>
    <property type="evidence" value="ECO:0007669"/>
    <property type="project" value="UniProtKB-SubCell"/>
</dbReference>
<feature type="domain" description="ABC transmembrane type-2" evidence="9">
    <location>
        <begin position="35"/>
        <end position="258"/>
    </location>
</feature>
<evidence type="ECO:0000256" key="8">
    <source>
        <dbReference type="RuleBase" id="RU361157"/>
    </source>
</evidence>
<evidence type="ECO:0000259" key="9">
    <source>
        <dbReference type="PROSITE" id="PS51012"/>
    </source>
</evidence>
<keyword evidence="11" id="KW-1185">Reference proteome</keyword>
<dbReference type="PANTHER" id="PTHR30413">
    <property type="entry name" value="INNER MEMBRANE TRANSPORT PERMEASE"/>
    <property type="match status" value="1"/>
</dbReference>
<dbReference type="OrthoDB" id="9794365at2"/>
<keyword evidence="4 8" id="KW-1003">Cell membrane</keyword>
<dbReference type="InterPro" id="IPR013525">
    <property type="entry name" value="ABC2_TM"/>
</dbReference>
<keyword evidence="7 8" id="KW-0472">Membrane</keyword>
<dbReference type="GO" id="GO:0015920">
    <property type="term" value="P:lipopolysaccharide transport"/>
    <property type="evidence" value="ECO:0007669"/>
    <property type="project" value="TreeGrafter"/>
</dbReference>
<name>F7NNQ7_9FIRM</name>
<evidence type="ECO:0000256" key="5">
    <source>
        <dbReference type="ARBA" id="ARBA00022692"/>
    </source>
</evidence>
<feature type="transmembrane region" description="Helical" evidence="8">
    <location>
        <begin position="67"/>
        <end position="90"/>
    </location>
</feature>
<keyword evidence="6 8" id="KW-1133">Transmembrane helix</keyword>
<feature type="transmembrane region" description="Helical" evidence="8">
    <location>
        <begin position="235"/>
        <end position="255"/>
    </location>
</feature>
<feature type="transmembrane region" description="Helical" evidence="8">
    <location>
        <begin position="110"/>
        <end position="136"/>
    </location>
</feature>
<evidence type="ECO:0000313" key="11">
    <source>
        <dbReference type="Proteomes" id="UP000003240"/>
    </source>
</evidence>
<dbReference type="Proteomes" id="UP000003240">
    <property type="component" value="Unassembled WGS sequence"/>
</dbReference>
<keyword evidence="3 8" id="KW-0813">Transport</keyword>
<evidence type="ECO:0000256" key="2">
    <source>
        <dbReference type="ARBA" id="ARBA00007783"/>
    </source>
</evidence>
<evidence type="ECO:0000256" key="3">
    <source>
        <dbReference type="ARBA" id="ARBA00022448"/>
    </source>
</evidence>
<dbReference type="AlphaFoldDB" id="F7NNQ7"/>
<feature type="transmembrane region" description="Helical" evidence="8">
    <location>
        <begin position="148"/>
        <end position="170"/>
    </location>
</feature>